<keyword evidence="2" id="KW-1185">Reference proteome</keyword>
<name>A0A0D0CWU1_9AGAR</name>
<gene>
    <name evidence="1" type="ORF">GYMLUDRAFT_244180</name>
</gene>
<proteinExistence type="predicted"/>
<evidence type="ECO:0000313" key="2">
    <source>
        <dbReference type="Proteomes" id="UP000053593"/>
    </source>
</evidence>
<protein>
    <submittedName>
        <fullName evidence="1">Uncharacterized protein</fullName>
    </submittedName>
</protein>
<dbReference type="AlphaFoldDB" id="A0A0D0CWU1"/>
<dbReference type="HOGENOM" id="CLU_1627244_0_0_1"/>
<dbReference type="Proteomes" id="UP000053593">
    <property type="component" value="Unassembled WGS sequence"/>
</dbReference>
<reference evidence="1 2" key="1">
    <citation type="submission" date="2014-04" db="EMBL/GenBank/DDBJ databases">
        <title>Evolutionary Origins and Diversification of the Mycorrhizal Mutualists.</title>
        <authorList>
            <consortium name="DOE Joint Genome Institute"/>
            <consortium name="Mycorrhizal Genomics Consortium"/>
            <person name="Kohler A."/>
            <person name="Kuo A."/>
            <person name="Nagy L.G."/>
            <person name="Floudas D."/>
            <person name="Copeland A."/>
            <person name="Barry K.W."/>
            <person name="Cichocki N."/>
            <person name="Veneault-Fourrey C."/>
            <person name="LaButti K."/>
            <person name="Lindquist E.A."/>
            <person name="Lipzen A."/>
            <person name="Lundell T."/>
            <person name="Morin E."/>
            <person name="Murat C."/>
            <person name="Riley R."/>
            <person name="Ohm R."/>
            <person name="Sun H."/>
            <person name="Tunlid A."/>
            <person name="Henrissat B."/>
            <person name="Grigoriev I.V."/>
            <person name="Hibbett D.S."/>
            <person name="Martin F."/>
        </authorList>
    </citation>
    <scope>NUCLEOTIDE SEQUENCE [LARGE SCALE GENOMIC DNA]</scope>
    <source>
        <strain evidence="1 2">FD-317 M1</strain>
    </source>
</reference>
<organism evidence="1 2">
    <name type="scientific">Collybiopsis luxurians FD-317 M1</name>
    <dbReference type="NCBI Taxonomy" id="944289"/>
    <lineage>
        <taxon>Eukaryota</taxon>
        <taxon>Fungi</taxon>
        <taxon>Dikarya</taxon>
        <taxon>Basidiomycota</taxon>
        <taxon>Agaricomycotina</taxon>
        <taxon>Agaricomycetes</taxon>
        <taxon>Agaricomycetidae</taxon>
        <taxon>Agaricales</taxon>
        <taxon>Marasmiineae</taxon>
        <taxon>Omphalotaceae</taxon>
        <taxon>Collybiopsis</taxon>
        <taxon>Collybiopsis luxurians</taxon>
    </lineage>
</organism>
<evidence type="ECO:0000313" key="1">
    <source>
        <dbReference type="EMBL" id="KIK60608.1"/>
    </source>
</evidence>
<dbReference type="EMBL" id="KN834774">
    <property type="protein sequence ID" value="KIK60608.1"/>
    <property type="molecule type" value="Genomic_DNA"/>
</dbReference>
<sequence>MNKSLVKAPTGLPLGMGADNTADDAVVLSDDSDTDDDSLRSLGVVAEEDISPSPALGAGSTSVSAIDTQVGLPTPVLTTTAVADTLTATSAVTDTTIATSATVATPTVTSAVADTTVGSLAINDTSAAAFTAVANILAAAVAPSPVIILATPAMGSNRWYAVT</sequence>
<accession>A0A0D0CWU1</accession>